<keyword evidence="1" id="KW-1133">Transmembrane helix</keyword>
<feature type="domain" description="DUF4395" evidence="2">
    <location>
        <begin position="20"/>
        <end position="153"/>
    </location>
</feature>
<evidence type="ECO:0000313" key="4">
    <source>
        <dbReference type="Proteomes" id="UP001596516"/>
    </source>
</evidence>
<feature type="transmembrane region" description="Helical" evidence="1">
    <location>
        <begin position="124"/>
        <end position="143"/>
    </location>
</feature>
<dbReference type="InterPro" id="IPR025508">
    <property type="entry name" value="DUF4395"/>
</dbReference>
<dbReference type="EMBL" id="JBHTFQ010000005">
    <property type="protein sequence ID" value="MFC7704593.1"/>
    <property type="molecule type" value="Genomic_DNA"/>
</dbReference>
<dbReference type="Pfam" id="PF14340">
    <property type="entry name" value="DUF4395"/>
    <property type="match status" value="1"/>
</dbReference>
<gene>
    <name evidence="3" type="ORF">ACFQXB_10355</name>
</gene>
<keyword evidence="1" id="KW-0812">Transmembrane</keyword>
<feature type="transmembrane region" description="Helical" evidence="1">
    <location>
        <begin position="179"/>
        <end position="200"/>
    </location>
</feature>
<evidence type="ECO:0000313" key="3">
    <source>
        <dbReference type="EMBL" id="MFC7704593.1"/>
    </source>
</evidence>
<accession>A0ABW2UK49</accession>
<organism evidence="3 4">
    <name type="scientific">Plastorhodobacter daqingensis</name>
    <dbReference type="NCBI Taxonomy" id="1387281"/>
    <lineage>
        <taxon>Bacteria</taxon>
        <taxon>Pseudomonadati</taxon>
        <taxon>Pseudomonadota</taxon>
        <taxon>Alphaproteobacteria</taxon>
        <taxon>Rhodobacterales</taxon>
        <taxon>Paracoccaceae</taxon>
        <taxon>Plastorhodobacter</taxon>
    </lineage>
</organism>
<evidence type="ECO:0000259" key="2">
    <source>
        <dbReference type="Pfam" id="PF14340"/>
    </source>
</evidence>
<evidence type="ECO:0000256" key="1">
    <source>
        <dbReference type="SAM" id="Phobius"/>
    </source>
</evidence>
<feature type="transmembrane region" description="Helical" evidence="1">
    <location>
        <begin position="24"/>
        <end position="43"/>
    </location>
</feature>
<dbReference type="Proteomes" id="UP001596516">
    <property type="component" value="Unassembled WGS sequence"/>
</dbReference>
<reference evidence="4" key="1">
    <citation type="journal article" date="2019" name="Int. J. Syst. Evol. Microbiol.">
        <title>The Global Catalogue of Microorganisms (GCM) 10K type strain sequencing project: providing services to taxonomists for standard genome sequencing and annotation.</title>
        <authorList>
            <consortium name="The Broad Institute Genomics Platform"/>
            <consortium name="The Broad Institute Genome Sequencing Center for Infectious Disease"/>
            <person name="Wu L."/>
            <person name="Ma J."/>
        </authorList>
    </citation>
    <scope>NUCLEOTIDE SEQUENCE [LARGE SCALE GENOMIC DNA]</scope>
    <source>
        <strain evidence="4">CGMCC 1.12750</strain>
    </source>
</reference>
<feature type="transmembrane region" description="Helical" evidence="1">
    <location>
        <begin position="50"/>
        <end position="68"/>
    </location>
</feature>
<name>A0ABW2UK49_9RHOB</name>
<feature type="transmembrane region" description="Helical" evidence="1">
    <location>
        <begin position="98"/>
        <end position="117"/>
    </location>
</feature>
<protein>
    <submittedName>
        <fullName evidence="3">DUF4395 domain-containing protein</fullName>
    </submittedName>
</protein>
<keyword evidence="4" id="KW-1185">Reference proteome</keyword>
<dbReference type="RefSeq" id="WP_377403088.1">
    <property type="nucleotide sequence ID" value="NZ_JBHTFQ010000005.1"/>
</dbReference>
<proteinExistence type="predicted"/>
<comment type="caution">
    <text evidence="3">The sequence shown here is derived from an EMBL/GenBank/DDBJ whole genome shotgun (WGS) entry which is preliminary data.</text>
</comment>
<sequence length="217" mass="23201">MAKLFEFGEHLPEYPVPVLNEREVRAGAGIMFLVAIVAFFQAFQMGNFTPMRLVVLAFLIEFAIRVLVNPRYAPALVLGRLVVRHQEPEYSGAPQKRFAWSLGLGLALAVSVMVFGLNMAGPAVLAACLICLSLLFMETAFGICVGCKMYNMVFPGQAKLCPGGACSLPGRNPSTNVTAGHLAVMVAVIALVALAAPVIARMDPPERPGLRTAATAR</sequence>
<keyword evidence="1" id="KW-0472">Membrane</keyword>